<evidence type="ECO:0000256" key="1">
    <source>
        <dbReference type="SAM" id="MobiDB-lite"/>
    </source>
</evidence>
<dbReference type="AlphaFoldDB" id="A0A381QQJ4"/>
<reference evidence="3" key="1">
    <citation type="submission" date="2018-05" db="EMBL/GenBank/DDBJ databases">
        <authorList>
            <person name="Lanie J.A."/>
            <person name="Ng W.-L."/>
            <person name="Kazmierczak K.M."/>
            <person name="Andrzejewski T.M."/>
            <person name="Davidsen T.M."/>
            <person name="Wayne K.J."/>
            <person name="Tettelin H."/>
            <person name="Glass J.I."/>
            <person name="Rusch D."/>
            <person name="Podicherti R."/>
            <person name="Tsui H.-C.T."/>
            <person name="Winkler M.E."/>
        </authorList>
    </citation>
    <scope>NUCLEOTIDE SEQUENCE</scope>
</reference>
<name>A0A381QQJ4_9ZZZZ</name>
<feature type="region of interest" description="Disordered" evidence="1">
    <location>
        <begin position="26"/>
        <end position="46"/>
    </location>
</feature>
<keyword evidence="2" id="KW-1133">Transmembrane helix</keyword>
<feature type="compositionally biased region" description="Basic and acidic residues" evidence="1">
    <location>
        <begin position="32"/>
        <end position="44"/>
    </location>
</feature>
<sequence length="164" mass="19375">MEGIGYWIFIAVLYLLSSLMKKRRQQAISQQQDKEDPNSTDEVKPNPFQAEFLQDLFRDMKDLVEDPEEITEDEIENIYVDEEAEEIEPEKEVVVASDENSHVVFEDLSEPEPEPIHEEYQYWKKQKVEMSAFSLLFTSMNDLKRAIVLKEILDKPRALRRVIH</sequence>
<evidence type="ECO:0000256" key="2">
    <source>
        <dbReference type="SAM" id="Phobius"/>
    </source>
</evidence>
<accession>A0A381QQJ4</accession>
<keyword evidence="2" id="KW-0812">Transmembrane</keyword>
<evidence type="ECO:0000313" key="3">
    <source>
        <dbReference type="EMBL" id="SUZ81636.1"/>
    </source>
</evidence>
<organism evidence="3">
    <name type="scientific">marine metagenome</name>
    <dbReference type="NCBI Taxonomy" id="408172"/>
    <lineage>
        <taxon>unclassified sequences</taxon>
        <taxon>metagenomes</taxon>
        <taxon>ecological metagenomes</taxon>
    </lineage>
</organism>
<dbReference type="EMBL" id="UINC01001475">
    <property type="protein sequence ID" value="SUZ81636.1"/>
    <property type="molecule type" value="Genomic_DNA"/>
</dbReference>
<protein>
    <submittedName>
        <fullName evidence="3">Uncharacterized protein</fullName>
    </submittedName>
</protein>
<feature type="transmembrane region" description="Helical" evidence="2">
    <location>
        <begin position="6"/>
        <end position="21"/>
    </location>
</feature>
<keyword evidence="2" id="KW-0472">Membrane</keyword>
<proteinExistence type="predicted"/>
<gene>
    <name evidence="3" type="ORF">METZ01_LOCUS34490</name>
</gene>